<dbReference type="OrthoDB" id="9809908at2"/>
<sequence length="330" mass="37506">MKTRNIVIIHLGYWLVRLSPLLTSGFDSGPFVLSFNLIALVVFYANYLFVMPRFVGRKQYGKAALGWLGLFMLFVCLRYGIEEVAFPAFLGYRNYAAGTALPYYIYDNIWYGFPIIIFSGLLWFLVSFIKSTNENSVLKLEKNKAELNFLKSQVNPHFLFNNLNNIYALVYQKSDNALPAIGKLSDMMRYMVKDAAQEKIALSRELAYLQDLIDLQLLRVSGKTYVQYEVKGQPEGKSLAPLLLIPFVENGFKHGDVTDAQQPFIISIDITDGGLELHTRNKIAKGNKDTTSGVGLDNLRNRLALLYPDAHTLHCAQEQDVYICTLKLKW</sequence>
<dbReference type="InterPro" id="IPR010559">
    <property type="entry name" value="Sig_transdc_His_kin_internal"/>
</dbReference>
<protein>
    <submittedName>
        <fullName evidence="3">Histidine kinase</fullName>
    </submittedName>
</protein>
<dbReference type="AlphaFoldDB" id="A0A2P8CXS3"/>
<organism evidence="3 4">
    <name type="scientific">Taibaiella chishuiensis</name>
    <dbReference type="NCBI Taxonomy" id="1434707"/>
    <lineage>
        <taxon>Bacteria</taxon>
        <taxon>Pseudomonadati</taxon>
        <taxon>Bacteroidota</taxon>
        <taxon>Chitinophagia</taxon>
        <taxon>Chitinophagales</taxon>
        <taxon>Chitinophagaceae</taxon>
        <taxon>Taibaiella</taxon>
    </lineage>
</organism>
<gene>
    <name evidence="3" type="ORF">B0I18_11072</name>
</gene>
<keyword evidence="1" id="KW-1133">Transmembrane helix</keyword>
<evidence type="ECO:0000259" key="2">
    <source>
        <dbReference type="Pfam" id="PF06580"/>
    </source>
</evidence>
<evidence type="ECO:0000313" key="3">
    <source>
        <dbReference type="EMBL" id="PSK89773.1"/>
    </source>
</evidence>
<accession>A0A2P8CXS3</accession>
<comment type="caution">
    <text evidence="3">The sequence shown here is derived from an EMBL/GenBank/DDBJ whole genome shotgun (WGS) entry which is preliminary data.</text>
</comment>
<reference evidence="3 4" key="1">
    <citation type="submission" date="2018-03" db="EMBL/GenBank/DDBJ databases">
        <title>Genomic Encyclopedia of Type Strains, Phase III (KMG-III): the genomes of soil and plant-associated and newly described type strains.</title>
        <authorList>
            <person name="Whitman W."/>
        </authorList>
    </citation>
    <scope>NUCLEOTIDE SEQUENCE [LARGE SCALE GENOMIC DNA]</scope>
    <source>
        <strain evidence="3 4">CGMCC 1.12700</strain>
    </source>
</reference>
<dbReference type="Proteomes" id="UP000240572">
    <property type="component" value="Unassembled WGS sequence"/>
</dbReference>
<feature type="transmembrane region" description="Helical" evidence="1">
    <location>
        <begin position="109"/>
        <end position="129"/>
    </location>
</feature>
<feature type="transmembrane region" description="Helical" evidence="1">
    <location>
        <begin position="32"/>
        <end position="51"/>
    </location>
</feature>
<feature type="transmembrane region" description="Helical" evidence="1">
    <location>
        <begin position="7"/>
        <end position="26"/>
    </location>
</feature>
<keyword evidence="4" id="KW-1185">Reference proteome</keyword>
<keyword evidence="1" id="KW-0812">Transmembrane</keyword>
<dbReference type="InterPro" id="IPR050640">
    <property type="entry name" value="Bact_2-comp_sensor_kinase"/>
</dbReference>
<dbReference type="GO" id="GO:0016020">
    <property type="term" value="C:membrane"/>
    <property type="evidence" value="ECO:0007669"/>
    <property type="project" value="InterPro"/>
</dbReference>
<dbReference type="GO" id="GO:0000155">
    <property type="term" value="F:phosphorelay sensor kinase activity"/>
    <property type="evidence" value="ECO:0007669"/>
    <property type="project" value="InterPro"/>
</dbReference>
<dbReference type="PANTHER" id="PTHR34220:SF7">
    <property type="entry name" value="SENSOR HISTIDINE KINASE YPDA"/>
    <property type="match status" value="1"/>
</dbReference>
<keyword evidence="3" id="KW-0808">Transferase</keyword>
<dbReference type="RefSeq" id="WP_106524582.1">
    <property type="nucleotide sequence ID" value="NZ_PYGD01000010.1"/>
</dbReference>
<keyword evidence="3" id="KW-0418">Kinase</keyword>
<name>A0A2P8CXS3_9BACT</name>
<evidence type="ECO:0000256" key="1">
    <source>
        <dbReference type="SAM" id="Phobius"/>
    </source>
</evidence>
<proteinExistence type="predicted"/>
<dbReference type="Pfam" id="PF06580">
    <property type="entry name" value="His_kinase"/>
    <property type="match status" value="1"/>
</dbReference>
<keyword evidence="1" id="KW-0472">Membrane</keyword>
<feature type="domain" description="Signal transduction histidine kinase internal region" evidence="2">
    <location>
        <begin position="145"/>
        <end position="221"/>
    </location>
</feature>
<dbReference type="PANTHER" id="PTHR34220">
    <property type="entry name" value="SENSOR HISTIDINE KINASE YPDA"/>
    <property type="match status" value="1"/>
</dbReference>
<evidence type="ECO:0000313" key="4">
    <source>
        <dbReference type="Proteomes" id="UP000240572"/>
    </source>
</evidence>
<dbReference type="EMBL" id="PYGD01000010">
    <property type="protein sequence ID" value="PSK89773.1"/>
    <property type="molecule type" value="Genomic_DNA"/>
</dbReference>
<feature type="transmembrane region" description="Helical" evidence="1">
    <location>
        <begin position="63"/>
        <end position="81"/>
    </location>
</feature>